<reference evidence="3 4" key="1">
    <citation type="journal article" date="2014" name="Nat. Commun.">
        <title>Klebsormidium flaccidum genome reveals primary factors for plant terrestrial adaptation.</title>
        <authorList>
            <person name="Hori K."/>
            <person name="Maruyama F."/>
            <person name="Fujisawa T."/>
            <person name="Togashi T."/>
            <person name="Yamamoto N."/>
            <person name="Seo M."/>
            <person name="Sato S."/>
            <person name="Yamada T."/>
            <person name="Mori H."/>
            <person name="Tajima N."/>
            <person name="Moriyama T."/>
            <person name="Ikeuchi M."/>
            <person name="Watanabe M."/>
            <person name="Wada H."/>
            <person name="Kobayashi K."/>
            <person name="Saito M."/>
            <person name="Masuda T."/>
            <person name="Sasaki-Sekimoto Y."/>
            <person name="Mashiguchi K."/>
            <person name="Awai K."/>
            <person name="Shimojima M."/>
            <person name="Masuda S."/>
            <person name="Iwai M."/>
            <person name="Nobusawa T."/>
            <person name="Narise T."/>
            <person name="Kondo S."/>
            <person name="Saito H."/>
            <person name="Sato R."/>
            <person name="Murakawa M."/>
            <person name="Ihara Y."/>
            <person name="Oshima-Yamada Y."/>
            <person name="Ohtaka K."/>
            <person name="Satoh M."/>
            <person name="Sonobe K."/>
            <person name="Ishii M."/>
            <person name="Ohtani R."/>
            <person name="Kanamori-Sato M."/>
            <person name="Honoki R."/>
            <person name="Miyazaki D."/>
            <person name="Mochizuki H."/>
            <person name="Umetsu J."/>
            <person name="Higashi K."/>
            <person name="Shibata D."/>
            <person name="Kamiya Y."/>
            <person name="Sato N."/>
            <person name="Nakamura Y."/>
            <person name="Tabata S."/>
            <person name="Ida S."/>
            <person name="Kurokawa K."/>
            <person name="Ohta H."/>
        </authorList>
    </citation>
    <scope>NUCLEOTIDE SEQUENCE [LARGE SCALE GENOMIC DNA]</scope>
    <source>
        <strain evidence="3 4">NIES-2285</strain>
    </source>
</reference>
<dbReference type="Proteomes" id="UP000054558">
    <property type="component" value="Unassembled WGS sequence"/>
</dbReference>
<keyword evidence="1" id="KW-0175">Coiled coil</keyword>
<evidence type="ECO:0000313" key="4">
    <source>
        <dbReference type="Proteomes" id="UP000054558"/>
    </source>
</evidence>
<organism evidence="3 4">
    <name type="scientific">Klebsormidium nitens</name>
    <name type="common">Green alga</name>
    <name type="synonym">Ulothrix nitens</name>
    <dbReference type="NCBI Taxonomy" id="105231"/>
    <lineage>
        <taxon>Eukaryota</taxon>
        <taxon>Viridiplantae</taxon>
        <taxon>Streptophyta</taxon>
        <taxon>Klebsormidiophyceae</taxon>
        <taxon>Klebsormidiales</taxon>
        <taxon>Klebsormidiaceae</taxon>
        <taxon>Klebsormidium</taxon>
    </lineage>
</organism>
<feature type="compositionally biased region" description="Basic and acidic residues" evidence="2">
    <location>
        <begin position="312"/>
        <end position="325"/>
    </location>
</feature>
<feature type="region of interest" description="Disordered" evidence="2">
    <location>
        <begin position="312"/>
        <end position="359"/>
    </location>
</feature>
<accession>A0A1Y1I8P4</accession>
<sequence length="359" mass="39560">MADLLRGIPEMENRSEAPTATGVAQLNVAGNPNAGPPSSGLELQVRRPLESLPLNASDRLQLEDLKKKLAKSEEMNFKLLQHAKTFNTFVGHKLLENPAQNFTKAEVTRAIGKAIGHIMTCREEYHSLFPSIDIIKDVVVNNVFDHIPPDSPLQEELVKYINTPAITSKIKQLVWNRRFKVGDAAVSCFLLNGAVGDSSSPAYEANLARLATGNAWREKGTDPLAAPELLSALHGCVYGVAAGKTRTSKPAVTFDQLCYTLRRLEALVLKKPIKTGRVNDDSQLQQELRDIAEAVESWLEEDRVHAIDIVHIGEDEEDVAPRDDSAADMNEEEAHPGTPWGTAWGDEDHEPSEPRVEQL</sequence>
<feature type="coiled-coil region" evidence="1">
    <location>
        <begin position="55"/>
        <end position="82"/>
    </location>
</feature>
<dbReference type="EMBL" id="DF237296">
    <property type="protein sequence ID" value="GAQ87355.1"/>
    <property type="molecule type" value="Genomic_DNA"/>
</dbReference>
<keyword evidence="4" id="KW-1185">Reference proteome</keyword>
<protein>
    <submittedName>
        <fullName evidence="3">Uncharacterized protein</fullName>
    </submittedName>
</protein>
<dbReference type="AlphaFoldDB" id="A0A1Y1I8P4"/>
<evidence type="ECO:0000313" key="3">
    <source>
        <dbReference type="EMBL" id="GAQ87355.1"/>
    </source>
</evidence>
<evidence type="ECO:0000256" key="1">
    <source>
        <dbReference type="SAM" id="Coils"/>
    </source>
</evidence>
<name>A0A1Y1I8P4_KLENI</name>
<evidence type="ECO:0000256" key="2">
    <source>
        <dbReference type="SAM" id="MobiDB-lite"/>
    </source>
</evidence>
<proteinExistence type="predicted"/>
<gene>
    <name evidence="3" type="ORF">KFL_003470120</name>
</gene>